<accession>A0A2I6S6D1</accession>
<evidence type="ECO:0000313" key="2">
    <source>
        <dbReference type="Proteomes" id="UP000242205"/>
    </source>
</evidence>
<dbReference type="Proteomes" id="UP000242205">
    <property type="component" value="Chromosome"/>
</dbReference>
<keyword evidence="2" id="KW-1185">Reference proteome</keyword>
<gene>
    <name evidence="1" type="ORF">C0099_07650</name>
</gene>
<dbReference type="KEGG" id="atw:C0099_07650"/>
<name>A0A2I6S6D1_9RHOO</name>
<dbReference type="EMBL" id="CP025682">
    <property type="protein sequence ID" value="AUN94816.1"/>
    <property type="molecule type" value="Genomic_DNA"/>
</dbReference>
<dbReference type="RefSeq" id="WP_102246883.1">
    <property type="nucleotide sequence ID" value="NZ_CP025682.1"/>
</dbReference>
<dbReference type="AlphaFoldDB" id="A0A2I6S6D1"/>
<protein>
    <submittedName>
        <fullName evidence="1">Uncharacterized protein</fullName>
    </submittedName>
</protein>
<reference evidence="1 2" key="1">
    <citation type="submission" date="2018-01" db="EMBL/GenBank/DDBJ databases">
        <authorList>
            <person name="Fu G.-Y."/>
        </authorList>
    </citation>
    <scope>NUCLEOTIDE SEQUENCE [LARGE SCALE GENOMIC DNA]</scope>
    <source>
        <strain evidence="1 2">SY39</strain>
    </source>
</reference>
<proteinExistence type="predicted"/>
<organism evidence="1 2">
    <name type="scientific">Pseudazoarcus pumilus</name>
    <dbReference type="NCBI Taxonomy" id="2067960"/>
    <lineage>
        <taxon>Bacteria</taxon>
        <taxon>Pseudomonadati</taxon>
        <taxon>Pseudomonadota</taxon>
        <taxon>Betaproteobacteria</taxon>
        <taxon>Rhodocyclales</taxon>
        <taxon>Zoogloeaceae</taxon>
        <taxon>Pseudazoarcus</taxon>
    </lineage>
</organism>
<evidence type="ECO:0000313" key="1">
    <source>
        <dbReference type="EMBL" id="AUN94816.1"/>
    </source>
</evidence>
<sequence length="60" mass="7042">MDQERSTSDEALRLARVWRIHWPEIEPTTKRYQDAVPLSRVLAEHHAAIAAEPLENRNHE</sequence>